<dbReference type="EMBL" id="GBRH01166326">
    <property type="protein sequence ID" value="JAE31570.1"/>
    <property type="molecule type" value="Transcribed_RNA"/>
</dbReference>
<name>A0A0A9H2W3_ARUDO</name>
<protein>
    <submittedName>
        <fullName evidence="2">Uncharacterized protein</fullName>
    </submittedName>
</protein>
<feature type="region of interest" description="Disordered" evidence="1">
    <location>
        <begin position="25"/>
        <end position="47"/>
    </location>
</feature>
<feature type="compositionally biased region" description="Basic and acidic residues" evidence="1">
    <location>
        <begin position="31"/>
        <end position="47"/>
    </location>
</feature>
<reference evidence="2" key="1">
    <citation type="submission" date="2014-09" db="EMBL/GenBank/DDBJ databases">
        <authorList>
            <person name="Magalhaes I.L.F."/>
            <person name="Oliveira U."/>
            <person name="Santos F.R."/>
            <person name="Vidigal T.H.D.A."/>
            <person name="Brescovit A.D."/>
            <person name="Santos A.J."/>
        </authorList>
    </citation>
    <scope>NUCLEOTIDE SEQUENCE</scope>
    <source>
        <tissue evidence="2">Shoot tissue taken approximately 20 cm above the soil surface</tissue>
    </source>
</reference>
<accession>A0A0A9H2W3</accession>
<organism evidence="2">
    <name type="scientific">Arundo donax</name>
    <name type="common">Giant reed</name>
    <name type="synonym">Donax arundinaceus</name>
    <dbReference type="NCBI Taxonomy" id="35708"/>
    <lineage>
        <taxon>Eukaryota</taxon>
        <taxon>Viridiplantae</taxon>
        <taxon>Streptophyta</taxon>
        <taxon>Embryophyta</taxon>
        <taxon>Tracheophyta</taxon>
        <taxon>Spermatophyta</taxon>
        <taxon>Magnoliopsida</taxon>
        <taxon>Liliopsida</taxon>
        <taxon>Poales</taxon>
        <taxon>Poaceae</taxon>
        <taxon>PACMAD clade</taxon>
        <taxon>Arundinoideae</taxon>
        <taxon>Arundineae</taxon>
        <taxon>Arundo</taxon>
    </lineage>
</organism>
<reference evidence="2" key="2">
    <citation type="journal article" date="2015" name="Data Brief">
        <title>Shoot transcriptome of the giant reed, Arundo donax.</title>
        <authorList>
            <person name="Barrero R.A."/>
            <person name="Guerrero F.D."/>
            <person name="Moolhuijzen P."/>
            <person name="Goolsby J.A."/>
            <person name="Tidwell J."/>
            <person name="Bellgard S.E."/>
            <person name="Bellgard M.I."/>
        </authorList>
    </citation>
    <scope>NUCLEOTIDE SEQUENCE</scope>
    <source>
        <tissue evidence="2">Shoot tissue taken approximately 20 cm above the soil surface</tissue>
    </source>
</reference>
<proteinExistence type="predicted"/>
<evidence type="ECO:0000313" key="2">
    <source>
        <dbReference type="EMBL" id="JAE31570.1"/>
    </source>
</evidence>
<evidence type="ECO:0000256" key="1">
    <source>
        <dbReference type="SAM" id="MobiDB-lite"/>
    </source>
</evidence>
<sequence length="47" mass="5400">MEPLFFLVDFIRFRTIKTPGIVRGAGVQRARRGDPRRAMTDGRPRKG</sequence>
<dbReference type="AlphaFoldDB" id="A0A0A9H2W3"/>